<keyword evidence="2" id="KW-1185">Reference proteome</keyword>
<gene>
    <name evidence="1" type="ORF">A4U43_C02F5480</name>
</gene>
<evidence type="ECO:0000313" key="2">
    <source>
        <dbReference type="Proteomes" id="UP000243459"/>
    </source>
</evidence>
<reference evidence="2" key="1">
    <citation type="journal article" date="2017" name="Nat. Commun.">
        <title>The asparagus genome sheds light on the origin and evolution of a young Y chromosome.</title>
        <authorList>
            <person name="Harkess A."/>
            <person name="Zhou J."/>
            <person name="Xu C."/>
            <person name="Bowers J.E."/>
            <person name="Van der Hulst R."/>
            <person name="Ayyampalayam S."/>
            <person name="Mercati F."/>
            <person name="Riccardi P."/>
            <person name="McKain M.R."/>
            <person name="Kakrana A."/>
            <person name="Tang H."/>
            <person name="Ray J."/>
            <person name="Groenendijk J."/>
            <person name="Arikit S."/>
            <person name="Mathioni S.M."/>
            <person name="Nakano M."/>
            <person name="Shan H."/>
            <person name="Telgmann-Rauber A."/>
            <person name="Kanno A."/>
            <person name="Yue Z."/>
            <person name="Chen H."/>
            <person name="Li W."/>
            <person name="Chen Y."/>
            <person name="Xu X."/>
            <person name="Zhang Y."/>
            <person name="Luo S."/>
            <person name="Chen H."/>
            <person name="Gao J."/>
            <person name="Mao Z."/>
            <person name="Pires J.C."/>
            <person name="Luo M."/>
            <person name="Kudrna D."/>
            <person name="Wing R.A."/>
            <person name="Meyers B.C."/>
            <person name="Yi K."/>
            <person name="Kong H."/>
            <person name="Lavrijsen P."/>
            <person name="Sunseri F."/>
            <person name="Falavigna A."/>
            <person name="Ye Y."/>
            <person name="Leebens-Mack J.H."/>
            <person name="Chen G."/>
        </authorList>
    </citation>
    <scope>NUCLEOTIDE SEQUENCE [LARGE SCALE GENOMIC DNA]</scope>
    <source>
        <strain evidence="2">cv. DH0086</strain>
    </source>
</reference>
<name>A0A5P1FG41_ASPOF</name>
<dbReference type="Gramene" id="ONK77336">
    <property type="protein sequence ID" value="ONK77336"/>
    <property type="gene ID" value="A4U43_C02F5480"/>
</dbReference>
<dbReference type="AlphaFoldDB" id="A0A5P1FG41"/>
<dbReference type="Proteomes" id="UP000243459">
    <property type="component" value="Chromosome 2"/>
</dbReference>
<dbReference type="EMBL" id="CM007382">
    <property type="protein sequence ID" value="ONK77336.1"/>
    <property type="molecule type" value="Genomic_DNA"/>
</dbReference>
<protein>
    <submittedName>
        <fullName evidence="1">Uncharacterized protein</fullName>
    </submittedName>
</protein>
<evidence type="ECO:0000313" key="1">
    <source>
        <dbReference type="EMBL" id="ONK77336.1"/>
    </source>
</evidence>
<proteinExistence type="predicted"/>
<sequence>MQDQSFWRTGRCWGGEGGVGTTGGRPALCREGDDGPLVRSRLRNTACDGEECSLRRAVVKSVPEITAPLVWFLLLSVMKLSHELVLPQTKAEGVDGRSRTLSDLPPPLLNLTAGRIHADLLSPLLLIVFQGWTGRRGSSAAPHAVAVAEERIGKATEVAPILLANGSDSGDESVGDPSDAV</sequence>
<accession>A0A5P1FG41</accession>
<organism evidence="1 2">
    <name type="scientific">Asparagus officinalis</name>
    <name type="common">Garden asparagus</name>
    <dbReference type="NCBI Taxonomy" id="4686"/>
    <lineage>
        <taxon>Eukaryota</taxon>
        <taxon>Viridiplantae</taxon>
        <taxon>Streptophyta</taxon>
        <taxon>Embryophyta</taxon>
        <taxon>Tracheophyta</taxon>
        <taxon>Spermatophyta</taxon>
        <taxon>Magnoliopsida</taxon>
        <taxon>Liliopsida</taxon>
        <taxon>Asparagales</taxon>
        <taxon>Asparagaceae</taxon>
        <taxon>Asparagoideae</taxon>
        <taxon>Asparagus</taxon>
    </lineage>
</organism>